<organism evidence="1 2">
    <name type="scientific">Pedobacter suwonensis</name>
    <dbReference type="NCBI Taxonomy" id="332999"/>
    <lineage>
        <taxon>Bacteria</taxon>
        <taxon>Pseudomonadati</taxon>
        <taxon>Bacteroidota</taxon>
        <taxon>Sphingobacteriia</taxon>
        <taxon>Sphingobacteriales</taxon>
        <taxon>Sphingobacteriaceae</taxon>
        <taxon>Pedobacter</taxon>
    </lineage>
</organism>
<dbReference type="Proteomes" id="UP000198836">
    <property type="component" value="Unassembled WGS sequence"/>
</dbReference>
<dbReference type="EMBL" id="FOJM01000016">
    <property type="protein sequence ID" value="SFA56530.1"/>
    <property type="molecule type" value="Genomic_DNA"/>
</dbReference>
<reference evidence="2" key="1">
    <citation type="submission" date="2016-10" db="EMBL/GenBank/DDBJ databases">
        <authorList>
            <person name="Varghese N."/>
            <person name="Submissions S."/>
        </authorList>
    </citation>
    <scope>NUCLEOTIDE SEQUENCE [LARGE SCALE GENOMIC DNA]</scope>
    <source>
        <strain evidence="2">DSM 18130</strain>
    </source>
</reference>
<dbReference type="AlphaFoldDB" id="A0A1I0TXY8"/>
<name>A0A1I0TXY8_9SPHI</name>
<gene>
    <name evidence="1" type="ORF">SAMN04488511_11628</name>
</gene>
<dbReference type="RefSeq" id="WP_090986293.1">
    <property type="nucleotide sequence ID" value="NZ_FOJM01000016.1"/>
</dbReference>
<sequence length="124" mass="13981">MDKQIFSTIAPEALAQMLQKKLAEGEIEIGFAQEGENTMSVVTKDEYNTDQEFSLHYHSNGLFEIVYRFYDDDHTGGWIILSHILSEEEIRMLPEGLQPLMAKVAHSGNPIKITGRQLASANKI</sequence>
<evidence type="ECO:0000313" key="2">
    <source>
        <dbReference type="Proteomes" id="UP000198836"/>
    </source>
</evidence>
<evidence type="ECO:0000313" key="1">
    <source>
        <dbReference type="EMBL" id="SFA56530.1"/>
    </source>
</evidence>
<accession>A0A1I0TXY8</accession>
<protein>
    <submittedName>
        <fullName evidence="1">Uncharacterized protein</fullName>
    </submittedName>
</protein>
<keyword evidence="2" id="KW-1185">Reference proteome</keyword>
<proteinExistence type="predicted"/>